<feature type="transmembrane region" description="Helical" evidence="1">
    <location>
        <begin position="12"/>
        <end position="30"/>
    </location>
</feature>
<dbReference type="Proteomes" id="UP001163828">
    <property type="component" value="Unassembled WGS sequence"/>
</dbReference>
<keyword evidence="1" id="KW-0472">Membrane</keyword>
<keyword evidence="1" id="KW-0812">Transmembrane</keyword>
<feature type="transmembrane region" description="Helical" evidence="1">
    <location>
        <begin position="152"/>
        <end position="173"/>
    </location>
</feature>
<proteinExistence type="predicted"/>
<keyword evidence="3" id="KW-1185">Reference proteome</keyword>
<dbReference type="EMBL" id="MU790566">
    <property type="protein sequence ID" value="KAJ3998094.1"/>
    <property type="molecule type" value="Genomic_DNA"/>
</dbReference>
<evidence type="ECO:0000256" key="1">
    <source>
        <dbReference type="SAM" id="Phobius"/>
    </source>
</evidence>
<accession>A0ABQ8QHX8</accession>
<organism evidence="2 3">
    <name type="scientific">Lentinula boryana</name>
    <dbReference type="NCBI Taxonomy" id="40481"/>
    <lineage>
        <taxon>Eukaryota</taxon>
        <taxon>Fungi</taxon>
        <taxon>Dikarya</taxon>
        <taxon>Basidiomycota</taxon>
        <taxon>Agaricomycotina</taxon>
        <taxon>Agaricomycetes</taxon>
        <taxon>Agaricomycetidae</taxon>
        <taxon>Agaricales</taxon>
        <taxon>Marasmiineae</taxon>
        <taxon>Omphalotaceae</taxon>
        <taxon>Lentinula</taxon>
    </lineage>
</organism>
<evidence type="ECO:0000313" key="2">
    <source>
        <dbReference type="EMBL" id="KAJ3998094.1"/>
    </source>
</evidence>
<reference evidence="2" key="1">
    <citation type="submission" date="2022-08" db="EMBL/GenBank/DDBJ databases">
        <authorList>
            <consortium name="DOE Joint Genome Institute"/>
            <person name="Min B."/>
            <person name="Riley R."/>
            <person name="Sierra-Patev S."/>
            <person name="Naranjo-Ortiz M."/>
            <person name="Looney B."/>
            <person name="Konkel Z."/>
            <person name="Slot J.C."/>
            <person name="Sakamoto Y."/>
            <person name="Steenwyk J.L."/>
            <person name="Rokas A."/>
            <person name="Carro J."/>
            <person name="Camarero S."/>
            <person name="Ferreira P."/>
            <person name="Molpeceres G."/>
            <person name="Ruiz-Duenas F.J."/>
            <person name="Serrano A."/>
            <person name="Henrissat B."/>
            <person name="Drula E."/>
            <person name="Hughes K.W."/>
            <person name="Mata J.L."/>
            <person name="Ishikawa N.K."/>
            <person name="Vargas-Isla R."/>
            <person name="Ushijima S."/>
            <person name="Smith C.A."/>
            <person name="Ahrendt S."/>
            <person name="Andreopoulos W."/>
            <person name="He G."/>
            <person name="Labutti K."/>
            <person name="Lipzen A."/>
            <person name="Ng V."/>
            <person name="Sandor L."/>
            <person name="Barry K."/>
            <person name="Martinez A.T."/>
            <person name="Xiao Y."/>
            <person name="Gibbons J.G."/>
            <person name="Terashima K."/>
            <person name="Hibbett D.S."/>
            <person name="Grigoriev I.V."/>
        </authorList>
    </citation>
    <scope>NUCLEOTIDE SEQUENCE</scope>
    <source>
        <strain evidence="2">TFB10827</strain>
    </source>
</reference>
<feature type="transmembrane region" description="Helical" evidence="1">
    <location>
        <begin position="89"/>
        <end position="116"/>
    </location>
</feature>
<sequence length="215" mass="23730">MAASMNTTFGMLFDAVVIGAALYGGLILSCRGAHKLISITQRVASKDTCIIGNINRVTLGILSRWQVGFILICDTLQVGILTACGKDSFIIHMSSCTLIIEIFFSDAIALAVQMFYCWRIWRLSQGSYLVVIPLVLLSWAAFVSLLEFIDVLQHPGCVAASDVMISSAMVLFLQKAKNYLHFQHGAASQLLRTLGMHFYQCLAYDVRLHVLFLAT</sequence>
<feature type="transmembrane region" description="Helical" evidence="1">
    <location>
        <begin position="65"/>
        <end position="83"/>
    </location>
</feature>
<evidence type="ECO:0000313" key="3">
    <source>
        <dbReference type="Proteomes" id="UP001163828"/>
    </source>
</evidence>
<keyword evidence="1" id="KW-1133">Transmembrane helix</keyword>
<comment type="caution">
    <text evidence="2">The sequence shown here is derived from an EMBL/GenBank/DDBJ whole genome shotgun (WGS) entry which is preliminary data.</text>
</comment>
<protein>
    <submittedName>
        <fullName evidence="2">Uncharacterized protein</fullName>
    </submittedName>
</protein>
<gene>
    <name evidence="2" type="ORF">F5050DRAFT_1710780</name>
</gene>
<name>A0ABQ8QHX8_9AGAR</name>
<feature type="transmembrane region" description="Helical" evidence="1">
    <location>
        <begin position="128"/>
        <end position="146"/>
    </location>
</feature>